<organism evidence="1 2">
    <name type="scientific">Echinops telfairi</name>
    <name type="common">Lesser hedgehog tenrec</name>
    <dbReference type="NCBI Taxonomy" id="9371"/>
    <lineage>
        <taxon>Eukaryota</taxon>
        <taxon>Metazoa</taxon>
        <taxon>Chordata</taxon>
        <taxon>Craniata</taxon>
        <taxon>Vertebrata</taxon>
        <taxon>Euteleostomi</taxon>
        <taxon>Mammalia</taxon>
        <taxon>Eutheria</taxon>
        <taxon>Afrotheria</taxon>
        <taxon>Tenrecidae</taxon>
        <taxon>Tenrecinae</taxon>
        <taxon>Echinops</taxon>
    </lineage>
</organism>
<name>A0AC55DTX5_ECHTE</name>
<evidence type="ECO:0000313" key="1">
    <source>
        <dbReference type="Proteomes" id="UP000694863"/>
    </source>
</evidence>
<sequence>MDMLAVTGTCGTSRCCFQDPPYLDTDSGSALGPQNLSCYRIFSAGASYECSWQYKGPSIGVSHFLRCCFSSEMAGRASMMWVKYDPPPRSHVQVSRQAGQLLLQWKMPDDQDGAEVQFQRRTAGSPWKLGHCGPQDDTDFESCLGPLEKDAVQEFQLRRRRLRSQAPDGPWSHWSDSVCVPAEILPQLKMNCSVELLRPDGRRQLSLQVQKPPRLPLPEGCLGDTGDTAEVTYHIHLHMLACPCQAKATKTRLLKERLMLSGAAYNVTVFPKNHFGPGPSHSCLVPAEDHTEPGALNISSGAQGTTIHWAGQDQAATYCIEAQPHGHSRSHPTCNLTAPVAGMVTHSWSPSEAMDQEGCYRLTIFATSHPEKPTLWSTVLSTYHFWGNALEAGTPEHFSVKKHGAGSVSVHWAESALSSCPGILKGHIVSYWQEGSSQVTEHAVNATETQAILHGLWPGVNYIVQVRADTAAGPGAWSEPKKFSIGCLCPPLPTPYASTAVEFPSSQGKQVWQWTEPVSFPEEASPHEDLVVETFWGKGEGAGLDTWPLELTDIVPEDQAKALGPSRQGCLAEGHPLLSQDLMQVLGLGALRTPKPDGQEY</sequence>
<evidence type="ECO:0000313" key="2">
    <source>
        <dbReference type="RefSeq" id="XP_045155186.1"/>
    </source>
</evidence>
<keyword evidence="1" id="KW-1185">Reference proteome</keyword>
<proteinExistence type="predicted"/>
<gene>
    <name evidence="2" type="primary">IL12RB1</name>
</gene>
<dbReference type="Proteomes" id="UP000694863">
    <property type="component" value="Unplaced"/>
</dbReference>
<dbReference type="RefSeq" id="XP_045155186.1">
    <property type="nucleotide sequence ID" value="XM_045299251.1"/>
</dbReference>
<keyword evidence="2" id="KW-0675">Receptor</keyword>
<protein>
    <submittedName>
        <fullName evidence="2">LOW QUALITY PROTEIN: interleukin-12 receptor subunit beta-1</fullName>
    </submittedName>
</protein>
<accession>A0AC55DTX5</accession>
<reference evidence="2" key="1">
    <citation type="submission" date="2025-08" db="UniProtKB">
        <authorList>
            <consortium name="RefSeq"/>
        </authorList>
    </citation>
    <scope>IDENTIFICATION</scope>
</reference>